<evidence type="ECO:0000313" key="1">
    <source>
        <dbReference type="EMBL" id="KAK3252970.1"/>
    </source>
</evidence>
<reference evidence="1" key="2">
    <citation type="submission" date="2023-06" db="EMBL/GenBank/DDBJ databases">
        <title>Long-read-based genome assembly of the green algal bacterivore Cymbomonas tetramitiformis.</title>
        <authorList>
            <person name="Gyaltshen Y."/>
            <person name="Rozenberg A."/>
            <person name="Paasch A."/>
            <person name="Burns J.A."/>
            <person name="Warring S."/>
            <person name="Larson R."/>
            <person name="Maurer-Alcala X."/>
            <person name="Dacks J."/>
            <person name="Kim E."/>
        </authorList>
    </citation>
    <scope>NUCLEOTIDE SEQUENCE</scope>
    <source>
        <strain evidence="1">PLY_AMNH</strain>
    </source>
</reference>
<evidence type="ECO:0000313" key="2">
    <source>
        <dbReference type="EMBL" id="KAK3252975.1"/>
    </source>
</evidence>
<name>A0AAE0F7A2_9CHLO</name>
<gene>
    <name evidence="2" type="ORF">CYMTET_37750</name>
    <name evidence="1" type="ORF">CYMTET_37753</name>
</gene>
<protein>
    <submittedName>
        <fullName evidence="1">Uncharacterized protein</fullName>
    </submittedName>
</protein>
<dbReference type="EMBL" id="LGRX02025073">
    <property type="protein sequence ID" value="KAK3252970.1"/>
    <property type="molecule type" value="Genomic_DNA"/>
</dbReference>
<accession>A0AAE0F7A2</accession>
<organism evidence="1 3">
    <name type="scientific">Cymbomonas tetramitiformis</name>
    <dbReference type="NCBI Taxonomy" id="36881"/>
    <lineage>
        <taxon>Eukaryota</taxon>
        <taxon>Viridiplantae</taxon>
        <taxon>Chlorophyta</taxon>
        <taxon>Pyramimonadophyceae</taxon>
        <taxon>Pyramimonadales</taxon>
        <taxon>Pyramimonadaceae</taxon>
        <taxon>Cymbomonas</taxon>
    </lineage>
</organism>
<dbReference type="EMBL" id="LGRX02025072">
    <property type="protein sequence ID" value="KAK3252975.1"/>
    <property type="molecule type" value="Genomic_DNA"/>
</dbReference>
<comment type="caution">
    <text evidence="1">The sequence shown here is derived from an EMBL/GenBank/DDBJ whole genome shotgun (WGS) entry which is preliminary data.</text>
</comment>
<keyword evidence="3" id="KW-1185">Reference proteome</keyword>
<sequence length="105" mass="11632">MNLNSEGCELYNAPPLGKGVLQLAQGPPRLVDGPFNLERLRFLLGRCAMVQMVPVIDDDEWREDELVLWMDEDAQNKHLPLNVEATSVYGDHVCGNAIVGPFVLG</sequence>
<reference evidence="1 3" key="1">
    <citation type="journal article" date="2015" name="Genome Biol. Evol.">
        <title>Comparative Genomics of a Bacterivorous Green Alga Reveals Evolutionary Causalities and Consequences of Phago-Mixotrophic Mode of Nutrition.</title>
        <authorList>
            <person name="Burns J.A."/>
            <person name="Paasch A."/>
            <person name="Narechania A."/>
            <person name="Kim E."/>
        </authorList>
    </citation>
    <scope>NUCLEOTIDE SEQUENCE [LARGE SCALE GENOMIC DNA]</scope>
    <source>
        <strain evidence="1">PLY_AMNH</strain>
    </source>
</reference>
<proteinExistence type="predicted"/>
<evidence type="ECO:0000313" key="3">
    <source>
        <dbReference type="Proteomes" id="UP001190700"/>
    </source>
</evidence>
<dbReference type="Proteomes" id="UP001190700">
    <property type="component" value="Unassembled WGS sequence"/>
</dbReference>
<dbReference type="AlphaFoldDB" id="A0AAE0F7A2"/>